<evidence type="ECO:0000256" key="6">
    <source>
        <dbReference type="ARBA" id="ARBA00022692"/>
    </source>
</evidence>
<dbReference type="PANTHER" id="PTHR33389:SF18">
    <property type="entry name" value="OS01G0677900 PROTEIN"/>
    <property type="match status" value="1"/>
</dbReference>
<dbReference type="GO" id="GO:0061630">
    <property type="term" value="F:ubiquitin protein ligase activity"/>
    <property type="evidence" value="ECO:0007669"/>
    <property type="project" value="UniProtKB-EC"/>
</dbReference>
<evidence type="ECO:0000256" key="7">
    <source>
        <dbReference type="ARBA" id="ARBA00022786"/>
    </source>
</evidence>
<evidence type="ECO:0000256" key="1">
    <source>
        <dbReference type="ARBA" id="ARBA00000900"/>
    </source>
</evidence>
<feature type="domain" description="DUF2921" evidence="12">
    <location>
        <begin position="247"/>
        <end position="418"/>
    </location>
</feature>
<feature type="transmembrane region" description="Helical" evidence="10">
    <location>
        <begin position="815"/>
        <end position="838"/>
    </location>
</feature>
<protein>
    <recommendedName>
        <fullName evidence="4">RING-type E3 ubiquitin transferase</fullName>
        <ecNumber evidence="4">2.3.2.27</ecNumber>
    </recommendedName>
</protein>
<name>A0A6I9R2G6_ELAGV</name>
<feature type="transmembrane region" description="Helical" evidence="10">
    <location>
        <begin position="733"/>
        <end position="751"/>
    </location>
</feature>
<evidence type="ECO:0000256" key="2">
    <source>
        <dbReference type="ARBA" id="ARBA00004127"/>
    </source>
</evidence>
<keyword evidence="13" id="KW-1185">Reference proteome</keyword>
<evidence type="ECO:0000259" key="11">
    <source>
        <dbReference type="Pfam" id="PF11145"/>
    </source>
</evidence>
<dbReference type="GO" id="GO:0012505">
    <property type="term" value="C:endomembrane system"/>
    <property type="evidence" value="ECO:0007669"/>
    <property type="project" value="UniProtKB-SubCell"/>
</dbReference>
<feature type="transmembrane region" description="Helical" evidence="10">
    <location>
        <begin position="891"/>
        <end position="910"/>
    </location>
</feature>
<feature type="transmembrane region" description="Helical" evidence="10">
    <location>
        <begin position="845"/>
        <end position="863"/>
    </location>
</feature>
<evidence type="ECO:0000256" key="4">
    <source>
        <dbReference type="ARBA" id="ARBA00012483"/>
    </source>
</evidence>
<feature type="transmembrane region" description="Helical" evidence="10">
    <location>
        <begin position="659"/>
        <end position="677"/>
    </location>
</feature>
<dbReference type="RefSeq" id="XP_010916774.1">
    <property type="nucleotide sequence ID" value="XM_010918472.1"/>
</dbReference>
<dbReference type="InterPro" id="IPR057425">
    <property type="entry name" value="DUF2921_N"/>
</dbReference>
<dbReference type="Proteomes" id="UP000504607">
    <property type="component" value="Chromosome 3"/>
</dbReference>
<evidence type="ECO:0000256" key="3">
    <source>
        <dbReference type="ARBA" id="ARBA00004906"/>
    </source>
</evidence>
<organism evidence="13 14">
    <name type="scientific">Elaeis guineensis var. tenera</name>
    <name type="common">Oil palm</name>
    <dbReference type="NCBI Taxonomy" id="51953"/>
    <lineage>
        <taxon>Eukaryota</taxon>
        <taxon>Viridiplantae</taxon>
        <taxon>Streptophyta</taxon>
        <taxon>Embryophyta</taxon>
        <taxon>Tracheophyta</taxon>
        <taxon>Spermatophyta</taxon>
        <taxon>Magnoliopsida</taxon>
        <taxon>Liliopsida</taxon>
        <taxon>Arecaceae</taxon>
        <taxon>Arecoideae</taxon>
        <taxon>Cocoseae</taxon>
        <taxon>Elaeidinae</taxon>
        <taxon>Elaeis</taxon>
    </lineage>
</organism>
<feature type="domain" description="SWEET-like" evidence="11">
    <location>
        <begin position="650"/>
        <end position="924"/>
    </location>
</feature>
<dbReference type="GeneID" id="105041518"/>
<feature type="transmembrane region" description="Helical" evidence="10">
    <location>
        <begin position="689"/>
        <end position="713"/>
    </location>
</feature>
<evidence type="ECO:0000313" key="14">
    <source>
        <dbReference type="RefSeq" id="XP_010916774.1"/>
    </source>
</evidence>
<keyword evidence="9 10" id="KW-0472">Membrane</keyword>
<keyword evidence="8 10" id="KW-1133">Transmembrane helix</keyword>
<comment type="subcellular location">
    <subcellularLocation>
        <location evidence="2">Endomembrane system</location>
        <topology evidence="2">Multi-pass membrane protein</topology>
    </subcellularLocation>
</comment>
<dbReference type="Pfam" id="PF25333">
    <property type="entry name" value="DUF2921_N"/>
    <property type="match status" value="3"/>
</dbReference>
<dbReference type="Pfam" id="PF11145">
    <property type="entry name" value="DUF2921"/>
    <property type="match status" value="1"/>
</dbReference>
<evidence type="ECO:0000313" key="13">
    <source>
        <dbReference type="Proteomes" id="UP000504607"/>
    </source>
</evidence>
<comment type="pathway">
    <text evidence="3">Protein modification; protein ubiquitination.</text>
</comment>
<sequence length="936" mass="105057">MLSIPTVPLELRLSSLVAFSMASKGVGVSPFRSLPSILLFLTFFSFSSSSPSNEIPYAEHCNSIVPESIPTHLLVHSNSFQLSHGYFSGGGHLFESDSSSGRSTPKSLHFQTAHLRQTQSTGIIQVRGILILRGGNARTDSTDGSLVRYNTNVRKEAIFDLSGFWSKSSGKLCMVGRGFLEHFAGGSSLHLSAVLKLNYPEKSNITASVVSGTVESLDATNSPNHFSSIQVVAYAQKKYEYTMISQANKSCSRHTFDEESAEFDSHSYCPILRRLQGQFFRLDYGSDCSNPNCGLFFGASREIFMSLNQIQCTEEGRLHFYIGFSNVSKHPDNGLLVPEKSLVAEGFWDPSGNRLCVMACRILYIQADSLATASVADCTIGFSLWFPVVLSIKSTSSAVGHIWSEKNVRDTGYLSKVSFSSFGDKFGLVPGLKYKYTRLDTVKNLCVVDDVAELGKRGYPDGRSFSNMKFDFYTTNSDGKGEWGQATPISVGEMRHQNTDSRGYVTLKSVDDAYYRDINSYMATRPLQTLVETEQTHRNVSYKISYTFQGSTLDEYVPTEISAEGIYNAKTGKLCMVGCQCPSYAFAKKQGKGVNNSMDCKILIDIQLPPLNPELGERFNGKIESTREKSDPLFFNPAEVFSYGFVTNAHSVWRMDVEIIMVVISLTLSCIFIRMQFYHLKKHCPSISITMLVVLTLGHMIPLMLNFGALFYKNHNPQNFLYWSGGLLEANEVIVRVLTMVAFLLHFRLLQAAWSSRSAEGKKGLWVAEKRALMLCLPLYLASGLIAWFVHTRLYEIKEHSSDYSVEHHRSLWEYLTSNCGLILDCFLLPQIIFNILWNSNNKALTPFFYVGTTILHAVPHLYDAYRAHHYVPHLNWSYIYARHDGDLYSTAWNIIIPCQGVLFAFLIYLQQRFGGDRILPKIFRKPGEYETVVSP</sequence>
<dbReference type="FunCoup" id="A0A6I9R2G6">
    <property type="interactions" value="2668"/>
</dbReference>
<dbReference type="PANTHER" id="PTHR33389">
    <property type="entry name" value="FAMILY PROTEIN, PUTATIVE (DUF2921)-RELATED"/>
    <property type="match status" value="1"/>
</dbReference>
<dbReference type="OrthoDB" id="756308at2759"/>
<proteinExistence type="predicted"/>
<dbReference type="InParanoid" id="A0A6I9R2G6"/>
<evidence type="ECO:0000256" key="10">
    <source>
        <dbReference type="SAM" id="Phobius"/>
    </source>
</evidence>
<evidence type="ECO:0000259" key="12">
    <source>
        <dbReference type="Pfam" id="PF25333"/>
    </source>
</evidence>
<feature type="domain" description="DUF2921" evidence="12">
    <location>
        <begin position="57"/>
        <end position="229"/>
    </location>
</feature>
<gene>
    <name evidence="14" type="primary">LOC105041518</name>
</gene>
<feature type="transmembrane region" description="Helical" evidence="10">
    <location>
        <begin position="772"/>
        <end position="795"/>
    </location>
</feature>
<accession>A0A6I9R2G6</accession>
<dbReference type="EC" id="2.3.2.27" evidence="4"/>
<dbReference type="AlphaFoldDB" id="A0A6I9R2G6"/>
<evidence type="ECO:0000256" key="8">
    <source>
        <dbReference type="ARBA" id="ARBA00022989"/>
    </source>
</evidence>
<dbReference type="KEGG" id="egu:105041518"/>
<feature type="domain" description="DUF2921" evidence="12">
    <location>
        <begin position="445"/>
        <end position="637"/>
    </location>
</feature>
<evidence type="ECO:0000256" key="5">
    <source>
        <dbReference type="ARBA" id="ARBA00022679"/>
    </source>
</evidence>
<evidence type="ECO:0000256" key="9">
    <source>
        <dbReference type="ARBA" id="ARBA00023136"/>
    </source>
</evidence>
<keyword evidence="6 10" id="KW-0812">Transmembrane</keyword>
<reference evidence="14" key="1">
    <citation type="submission" date="2025-08" db="UniProtKB">
        <authorList>
            <consortium name="RefSeq"/>
        </authorList>
    </citation>
    <scope>IDENTIFICATION</scope>
</reference>
<comment type="catalytic activity">
    <reaction evidence="1">
        <text>S-ubiquitinyl-[E2 ubiquitin-conjugating enzyme]-L-cysteine + [acceptor protein]-L-lysine = [E2 ubiquitin-conjugating enzyme]-L-cysteine + N(6)-ubiquitinyl-[acceptor protein]-L-lysine.</text>
        <dbReference type="EC" id="2.3.2.27"/>
    </reaction>
</comment>
<keyword evidence="5" id="KW-0808">Transferase</keyword>
<dbReference type="InterPro" id="IPR021319">
    <property type="entry name" value="DUF2921"/>
</dbReference>
<keyword evidence="7" id="KW-0833">Ubl conjugation pathway</keyword>